<dbReference type="InterPro" id="IPR011990">
    <property type="entry name" value="TPR-like_helical_dom_sf"/>
</dbReference>
<sequence>MRILLIVGWLFVGLGGAIFHFGPGQKHLEVDQVNLVLNDARDCVANEQWGEAVELFDAVLADLPSEKVAESRGVLLEKAKCQMMAAKLPEARSTLEGLLDDVRKDESADKHFVADVQSALANSQYYMTWLMRLEGMPEEEWKPEIEAARQHYTQLTNDAEELGDEELLKRSAEDLESAVRLARMDLSELQGLPLPSQ</sequence>
<name>A0A5B9PBE8_9BACT</name>
<reference evidence="1 2" key="1">
    <citation type="submission" date="2019-08" db="EMBL/GenBank/DDBJ databases">
        <title>Deep-cultivation of Planctomycetes and their phenomic and genomic characterization uncovers novel biology.</title>
        <authorList>
            <person name="Wiegand S."/>
            <person name="Jogler M."/>
            <person name="Boedeker C."/>
            <person name="Pinto D."/>
            <person name="Vollmers J."/>
            <person name="Rivas-Marin E."/>
            <person name="Kohn T."/>
            <person name="Peeters S.H."/>
            <person name="Heuer A."/>
            <person name="Rast P."/>
            <person name="Oberbeckmann S."/>
            <person name="Bunk B."/>
            <person name="Jeske O."/>
            <person name="Meyerdierks A."/>
            <person name="Storesund J.E."/>
            <person name="Kallscheuer N."/>
            <person name="Luecker S."/>
            <person name="Lage O.M."/>
            <person name="Pohl T."/>
            <person name="Merkel B.J."/>
            <person name="Hornburger P."/>
            <person name="Mueller R.-W."/>
            <person name="Bruemmer F."/>
            <person name="Labrenz M."/>
            <person name="Spormann A.M."/>
            <person name="Op den Camp H."/>
            <person name="Overmann J."/>
            <person name="Amann R."/>
            <person name="Jetten M.S.M."/>
            <person name="Mascher T."/>
            <person name="Medema M.H."/>
            <person name="Devos D.P."/>
            <person name="Kaster A.-K."/>
            <person name="Ovreas L."/>
            <person name="Rohde M."/>
            <person name="Galperin M.Y."/>
            <person name="Jogler C."/>
        </authorList>
    </citation>
    <scope>NUCLEOTIDE SEQUENCE [LARGE SCALE GENOMIC DNA]</scope>
    <source>
        <strain evidence="1 2">FC18</strain>
    </source>
</reference>
<dbReference type="Proteomes" id="UP000322214">
    <property type="component" value="Chromosome"/>
</dbReference>
<evidence type="ECO:0008006" key="3">
    <source>
        <dbReference type="Google" id="ProtNLM"/>
    </source>
</evidence>
<gene>
    <name evidence="1" type="ORF">MFFC18_02990</name>
</gene>
<dbReference type="KEGG" id="mff:MFFC18_02990"/>
<evidence type="ECO:0000313" key="1">
    <source>
        <dbReference type="EMBL" id="QEG20451.1"/>
    </source>
</evidence>
<proteinExistence type="predicted"/>
<organism evidence="1 2">
    <name type="scientific">Mariniblastus fucicola</name>
    <dbReference type="NCBI Taxonomy" id="980251"/>
    <lineage>
        <taxon>Bacteria</taxon>
        <taxon>Pseudomonadati</taxon>
        <taxon>Planctomycetota</taxon>
        <taxon>Planctomycetia</taxon>
        <taxon>Pirellulales</taxon>
        <taxon>Pirellulaceae</taxon>
        <taxon>Mariniblastus</taxon>
    </lineage>
</organism>
<dbReference type="OrthoDB" id="260328at2"/>
<protein>
    <recommendedName>
        <fullName evidence="3">Tetratricopeptide repeat protein</fullName>
    </recommendedName>
</protein>
<evidence type="ECO:0000313" key="2">
    <source>
        <dbReference type="Proteomes" id="UP000322214"/>
    </source>
</evidence>
<dbReference type="AlphaFoldDB" id="A0A5B9PBE8"/>
<dbReference type="EMBL" id="CP042912">
    <property type="protein sequence ID" value="QEG20451.1"/>
    <property type="molecule type" value="Genomic_DNA"/>
</dbReference>
<dbReference type="Gene3D" id="1.25.40.10">
    <property type="entry name" value="Tetratricopeptide repeat domain"/>
    <property type="match status" value="1"/>
</dbReference>
<dbReference type="RefSeq" id="WP_075082681.1">
    <property type="nucleotide sequence ID" value="NZ_CP042912.1"/>
</dbReference>
<accession>A0A5B9PBE8</accession>
<keyword evidence="2" id="KW-1185">Reference proteome</keyword>
<dbReference type="STRING" id="980251.GCA_001642875_04531"/>